<comment type="caution">
    <text evidence="2">The sequence shown here is derived from an EMBL/GenBank/DDBJ whole genome shotgun (WGS) entry which is preliminary data.</text>
</comment>
<dbReference type="RefSeq" id="WP_210006613.1">
    <property type="nucleotide sequence ID" value="NZ_BSEO01000014.1"/>
</dbReference>
<dbReference type="Pfam" id="PF01547">
    <property type="entry name" value="SBP_bac_1"/>
    <property type="match status" value="1"/>
</dbReference>
<evidence type="ECO:0000256" key="1">
    <source>
        <dbReference type="SAM" id="SignalP"/>
    </source>
</evidence>
<reference evidence="2" key="2">
    <citation type="submission" date="2023-01" db="EMBL/GenBank/DDBJ databases">
        <authorList>
            <person name="Sun Q."/>
            <person name="Evtushenko L."/>
        </authorList>
    </citation>
    <scope>NUCLEOTIDE SEQUENCE</scope>
    <source>
        <strain evidence="2">VKM Ac-1447</strain>
    </source>
</reference>
<dbReference type="InterPro" id="IPR006059">
    <property type="entry name" value="SBP"/>
</dbReference>
<protein>
    <submittedName>
        <fullName evidence="2">Sugar ABC transporter substrate-binding protein</fullName>
    </submittedName>
</protein>
<dbReference type="AlphaFoldDB" id="A0A9W6HHV2"/>
<organism evidence="2 3">
    <name type="scientific">Microbacterium imperiale</name>
    <dbReference type="NCBI Taxonomy" id="33884"/>
    <lineage>
        <taxon>Bacteria</taxon>
        <taxon>Bacillati</taxon>
        <taxon>Actinomycetota</taxon>
        <taxon>Actinomycetes</taxon>
        <taxon>Micrococcales</taxon>
        <taxon>Microbacteriaceae</taxon>
        <taxon>Microbacterium</taxon>
    </lineage>
</organism>
<reference evidence="2" key="1">
    <citation type="journal article" date="2014" name="Int. J. Syst. Evol. Microbiol.">
        <title>Complete genome sequence of Corynebacterium casei LMG S-19264T (=DSM 44701T), isolated from a smear-ripened cheese.</title>
        <authorList>
            <consortium name="US DOE Joint Genome Institute (JGI-PGF)"/>
            <person name="Walter F."/>
            <person name="Albersmeier A."/>
            <person name="Kalinowski J."/>
            <person name="Ruckert C."/>
        </authorList>
    </citation>
    <scope>NUCLEOTIDE SEQUENCE</scope>
    <source>
        <strain evidence="2">VKM Ac-1447</strain>
    </source>
</reference>
<dbReference type="PANTHER" id="PTHR43649:SF12">
    <property type="entry name" value="DIACETYLCHITOBIOSE BINDING PROTEIN DASA"/>
    <property type="match status" value="1"/>
</dbReference>
<dbReference type="Gene3D" id="3.40.190.10">
    <property type="entry name" value="Periplasmic binding protein-like II"/>
    <property type="match status" value="1"/>
</dbReference>
<keyword evidence="1" id="KW-0732">Signal</keyword>
<evidence type="ECO:0000313" key="2">
    <source>
        <dbReference type="EMBL" id="GLJ80365.1"/>
    </source>
</evidence>
<dbReference type="PROSITE" id="PS51257">
    <property type="entry name" value="PROKAR_LIPOPROTEIN"/>
    <property type="match status" value="1"/>
</dbReference>
<dbReference type="EMBL" id="BSEO01000014">
    <property type="protein sequence ID" value="GLJ80365.1"/>
    <property type="molecule type" value="Genomic_DNA"/>
</dbReference>
<feature type="chain" id="PRO_5040806297" evidence="1">
    <location>
        <begin position="18"/>
        <end position="451"/>
    </location>
</feature>
<feature type="signal peptide" evidence="1">
    <location>
        <begin position="1"/>
        <end position="17"/>
    </location>
</feature>
<dbReference type="Proteomes" id="UP001142317">
    <property type="component" value="Unassembled WGS sequence"/>
</dbReference>
<gene>
    <name evidence="2" type="ORF">GCM10017586_20480</name>
</gene>
<keyword evidence="3" id="KW-1185">Reference proteome</keyword>
<name>A0A9W6HHV2_9MICO</name>
<evidence type="ECO:0000313" key="3">
    <source>
        <dbReference type="Proteomes" id="UP001142317"/>
    </source>
</evidence>
<accession>A0A9W6HHV2</accession>
<sequence>MKRKYVVAAFTATVVTAAGLTGCSAGEGNGGDGTDGPVTITILESKQTNIDAISKEIPGFEAAMKEQGKDITVELIPDLLTDEQLKTKLTQQLIAGQAPDVLDINENMAIAWSSAGYLAPLDDYLEDWDGWSHYYPAVKEAMTRQDGQIYSLPSGAGVLNLFYRKDILEQIGVDTSQPETWDELIDRLVEVKEATGDTPIVVPAGTAWGGGTWGEGFQPLLGGTDTDYYDSETGTWDLESPGWLAVFELYADLVSNGLMPVEDLQNPNPWEPTKYVKFPEGDIQVAAQGTWGWKFDWGPDGATPIEGLTEKVSTWQWPGLRDGDEPYGWSSTGGGYAISQDSEHKEAAFEFIKYLSSGKPLAEQLVASGAASARDDLDDVAPYSEEPQLLQAGEDLANSVFVVTGDGADQIGQAVATATELILSGSANGQQAYEAFVKDATELLGPSLVKE</sequence>
<proteinExistence type="predicted"/>
<dbReference type="PANTHER" id="PTHR43649">
    <property type="entry name" value="ARABINOSE-BINDING PROTEIN-RELATED"/>
    <property type="match status" value="1"/>
</dbReference>
<dbReference type="SUPFAM" id="SSF53850">
    <property type="entry name" value="Periplasmic binding protein-like II"/>
    <property type="match status" value="1"/>
</dbReference>
<dbReference type="InterPro" id="IPR050490">
    <property type="entry name" value="Bact_solute-bd_prot1"/>
</dbReference>